<dbReference type="InterPro" id="IPR018448">
    <property type="entry name" value="TatB"/>
</dbReference>
<comment type="subunit">
    <text evidence="9">The Tat system comprises two distinct complexes: a TatABC complex, containing multiple copies of TatA, TatB and TatC subunits, and a separate TatA complex, containing only TatA subunits. Substrates initially bind to the TatABC complex, which probably triggers association of the separate TatA complex to form the active translocon.</text>
</comment>
<dbReference type="PANTHER" id="PTHR33162">
    <property type="entry name" value="SEC-INDEPENDENT PROTEIN TRANSLOCASE PROTEIN TATA, CHLOROPLASTIC"/>
    <property type="match status" value="1"/>
</dbReference>
<feature type="compositionally biased region" description="Polar residues" evidence="10">
    <location>
        <begin position="95"/>
        <end position="107"/>
    </location>
</feature>
<dbReference type="InterPro" id="IPR003369">
    <property type="entry name" value="TatA/B/E"/>
</dbReference>
<sequence length="200" mass="20820">MLDLAWSEILLIAVVALVVIGPKDLPGAIRGIADLIKTGKQKLASFQQQADELVREAKLDEVRNQIAEVKGAINEIRSFDLKGEITKTVDADGTLTKTFSENPLGSSTPTWTPPPTARDMPDAPAMIPPQTMAPYKAPDPLPTPPAPDMPSFVPPSTPAPLNVAPPPEPAPMTPPTSTPTATATPAAPATPAAEAAAKTA</sequence>
<keyword evidence="7 9" id="KW-0811">Translocation</keyword>
<keyword evidence="8 9" id="KW-0472">Membrane</keyword>
<dbReference type="NCBIfam" id="TIGR01410">
    <property type="entry name" value="tatB"/>
    <property type="match status" value="1"/>
</dbReference>
<evidence type="ECO:0000256" key="2">
    <source>
        <dbReference type="ARBA" id="ARBA00022448"/>
    </source>
</evidence>
<feature type="compositionally biased region" description="Low complexity" evidence="10">
    <location>
        <begin position="178"/>
        <end position="200"/>
    </location>
</feature>
<keyword evidence="12" id="KW-1185">Reference proteome</keyword>
<dbReference type="HAMAP" id="MF_00237">
    <property type="entry name" value="TatB"/>
    <property type="match status" value="1"/>
</dbReference>
<keyword evidence="5 9" id="KW-0653">Protein transport</keyword>
<comment type="similarity">
    <text evidence="9">Belongs to the TatB family.</text>
</comment>
<evidence type="ECO:0000256" key="9">
    <source>
        <dbReference type="HAMAP-Rule" id="MF_00237"/>
    </source>
</evidence>
<accession>A0ABZ0PFC6</accession>
<dbReference type="PANTHER" id="PTHR33162:SF1">
    <property type="entry name" value="SEC-INDEPENDENT PROTEIN TRANSLOCASE PROTEIN TATA, CHLOROPLASTIC"/>
    <property type="match status" value="1"/>
</dbReference>
<keyword evidence="4 9" id="KW-0812">Transmembrane</keyword>
<protein>
    <recommendedName>
        <fullName evidence="9">Sec-independent protein translocase protein TatB</fullName>
    </recommendedName>
</protein>
<dbReference type="RefSeq" id="WP_318648312.1">
    <property type="nucleotide sequence ID" value="NZ_CP137852.1"/>
</dbReference>
<comment type="function">
    <text evidence="9">Part of the twin-arginine translocation (Tat) system that transports large folded proteins containing a characteristic twin-arginine motif in their signal peptide across membranes. Together with TatC, TatB is part of a receptor directly interacting with Tat signal peptides. TatB may form an oligomeric binding site that transiently accommodates folded Tat precursor proteins before their translocation.</text>
</comment>
<name>A0ABZ0PFC6_9PROT</name>
<organism evidence="11 12">
    <name type="scientific">Sediminicoccus rosea</name>
    <dbReference type="NCBI Taxonomy" id="1225128"/>
    <lineage>
        <taxon>Bacteria</taxon>
        <taxon>Pseudomonadati</taxon>
        <taxon>Pseudomonadota</taxon>
        <taxon>Alphaproteobacteria</taxon>
        <taxon>Acetobacterales</taxon>
        <taxon>Roseomonadaceae</taxon>
        <taxon>Sediminicoccus</taxon>
    </lineage>
</organism>
<comment type="subcellular location">
    <subcellularLocation>
        <location evidence="9">Cell membrane</location>
        <topology evidence="9">Single-pass membrane protein</topology>
    </subcellularLocation>
    <subcellularLocation>
        <location evidence="1">Membrane</location>
        <topology evidence="1">Single-pass membrane protein</topology>
    </subcellularLocation>
</comment>
<evidence type="ECO:0000313" key="11">
    <source>
        <dbReference type="EMBL" id="WPB84354.1"/>
    </source>
</evidence>
<evidence type="ECO:0000313" key="12">
    <source>
        <dbReference type="Proteomes" id="UP001305521"/>
    </source>
</evidence>
<keyword evidence="3 9" id="KW-1003">Cell membrane</keyword>
<evidence type="ECO:0000256" key="7">
    <source>
        <dbReference type="ARBA" id="ARBA00023010"/>
    </source>
</evidence>
<dbReference type="EMBL" id="CP137852">
    <property type="protein sequence ID" value="WPB84354.1"/>
    <property type="molecule type" value="Genomic_DNA"/>
</dbReference>
<evidence type="ECO:0000256" key="6">
    <source>
        <dbReference type="ARBA" id="ARBA00022989"/>
    </source>
</evidence>
<evidence type="ECO:0000256" key="8">
    <source>
        <dbReference type="ARBA" id="ARBA00023136"/>
    </source>
</evidence>
<evidence type="ECO:0000256" key="5">
    <source>
        <dbReference type="ARBA" id="ARBA00022927"/>
    </source>
</evidence>
<keyword evidence="2 9" id="KW-0813">Transport</keyword>
<evidence type="ECO:0000256" key="1">
    <source>
        <dbReference type="ARBA" id="ARBA00004167"/>
    </source>
</evidence>
<dbReference type="Gene3D" id="1.20.5.3310">
    <property type="match status" value="1"/>
</dbReference>
<dbReference type="Pfam" id="PF02416">
    <property type="entry name" value="TatA_B_E"/>
    <property type="match status" value="1"/>
</dbReference>
<feature type="region of interest" description="Disordered" evidence="10">
    <location>
        <begin position="95"/>
        <end position="200"/>
    </location>
</feature>
<gene>
    <name evidence="9 11" type="primary">tatB</name>
    <name evidence="11" type="ORF">R9Z33_19935</name>
</gene>
<dbReference type="Proteomes" id="UP001305521">
    <property type="component" value="Chromosome"/>
</dbReference>
<evidence type="ECO:0000256" key="3">
    <source>
        <dbReference type="ARBA" id="ARBA00022475"/>
    </source>
</evidence>
<proteinExistence type="inferred from homology"/>
<feature type="compositionally biased region" description="Pro residues" evidence="10">
    <location>
        <begin position="137"/>
        <end position="177"/>
    </location>
</feature>
<reference evidence="11 12" key="1">
    <citation type="submission" date="2023-11" db="EMBL/GenBank/DDBJ databases">
        <title>Arctic aerobic anoxygenic photoheterotroph Sediminicoccus rosea KRV36 adapts its photosynthesis to long days of polar summer.</title>
        <authorList>
            <person name="Tomasch J."/>
            <person name="Kopejtka K."/>
            <person name="Bily T."/>
            <person name="Gardiner A.T."/>
            <person name="Gardian Z."/>
            <person name="Shivaramu S."/>
            <person name="Koblizek M."/>
            <person name="Engelhardt F."/>
            <person name="Kaftan D."/>
        </authorList>
    </citation>
    <scope>NUCLEOTIDE SEQUENCE [LARGE SCALE GENOMIC DNA]</scope>
    <source>
        <strain evidence="11 12">R-30</strain>
    </source>
</reference>
<keyword evidence="6 9" id="KW-1133">Transmembrane helix</keyword>
<dbReference type="PRINTS" id="PR01506">
    <property type="entry name" value="TATBPROTEIN"/>
</dbReference>
<evidence type="ECO:0000256" key="4">
    <source>
        <dbReference type="ARBA" id="ARBA00022692"/>
    </source>
</evidence>
<evidence type="ECO:0000256" key="10">
    <source>
        <dbReference type="SAM" id="MobiDB-lite"/>
    </source>
</evidence>